<accession>A0A7D3XWN9</accession>
<dbReference type="InterPro" id="IPR011055">
    <property type="entry name" value="Dup_hybrid_motif"/>
</dbReference>
<keyword evidence="3" id="KW-1185">Reference proteome</keyword>
<evidence type="ECO:0000259" key="1">
    <source>
        <dbReference type="Pfam" id="PF01551"/>
    </source>
</evidence>
<gene>
    <name evidence="2" type="ORF">FHG85_11650</name>
</gene>
<feature type="domain" description="M23ase beta-sheet core" evidence="1">
    <location>
        <begin position="309"/>
        <end position="414"/>
    </location>
</feature>
<dbReference type="EMBL" id="CP041345">
    <property type="protein sequence ID" value="QKG80888.1"/>
    <property type="molecule type" value="Genomic_DNA"/>
</dbReference>
<dbReference type="AlphaFoldDB" id="A0A7D3XWN9"/>
<dbReference type="SUPFAM" id="SSF51261">
    <property type="entry name" value="Duplicated hybrid motif"/>
    <property type="match status" value="1"/>
</dbReference>
<dbReference type="RefSeq" id="WP_173076086.1">
    <property type="nucleotide sequence ID" value="NZ_CP041345.1"/>
</dbReference>
<organism evidence="2 3">
    <name type="scientific">Tenuifilum thalassicum</name>
    <dbReference type="NCBI Taxonomy" id="2590900"/>
    <lineage>
        <taxon>Bacteria</taxon>
        <taxon>Pseudomonadati</taxon>
        <taxon>Bacteroidota</taxon>
        <taxon>Bacteroidia</taxon>
        <taxon>Bacteroidales</taxon>
        <taxon>Tenuifilaceae</taxon>
        <taxon>Tenuifilum</taxon>
    </lineage>
</organism>
<reference evidence="2 3" key="1">
    <citation type="submission" date="2019-07" db="EMBL/GenBank/DDBJ databases">
        <title>Thalassofilum flectens gen. nov., sp. nov., a novel moderate thermophilic anaerobe from a shallow sea hot spring in Kunashir Island (Russia), representing a new family in the order Bacteroidales, and proposal of Thalassofilacea fam. nov.</title>
        <authorList>
            <person name="Kochetkova T.V."/>
            <person name="Podosokorskaya O.A."/>
            <person name="Novikov A."/>
            <person name="Elcheninov A.G."/>
            <person name="Toshchakov S.V."/>
            <person name="Kublanov I.V."/>
        </authorList>
    </citation>
    <scope>NUCLEOTIDE SEQUENCE [LARGE SCALE GENOMIC DNA]</scope>
    <source>
        <strain evidence="2 3">38-H</strain>
    </source>
</reference>
<dbReference type="GO" id="GO:0004222">
    <property type="term" value="F:metalloendopeptidase activity"/>
    <property type="evidence" value="ECO:0007669"/>
    <property type="project" value="TreeGrafter"/>
</dbReference>
<protein>
    <submittedName>
        <fullName evidence="2">M23 family metallopeptidase</fullName>
    </submittedName>
</protein>
<dbReference type="Proteomes" id="UP000500961">
    <property type="component" value="Chromosome"/>
</dbReference>
<dbReference type="PANTHER" id="PTHR21666">
    <property type="entry name" value="PEPTIDASE-RELATED"/>
    <property type="match status" value="1"/>
</dbReference>
<dbReference type="InterPro" id="IPR050570">
    <property type="entry name" value="Cell_wall_metabolism_enzyme"/>
</dbReference>
<dbReference type="Gene3D" id="2.70.70.10">
    <property type="entry name" value="Glucose Permease (Domain IIA)"/>
    <property type="match status" value="1"/>
</dbReference>
<proteinExistence type="predicted"/>
<dbReference type="PANTHER" id="PTHR21666:SF270">
    <property type="entry name" value="MUREIN HYDROLASE ACTIVATOR ENVC"/>
    <property type="match status" value="1"/>
</dbReference>
<evidence type="ECO:0000313" key="2">
    <source>
        <dbReference type="EMBL" id="QKG80888.1"/>
    </source>
</evidence>
<name>A0A7D3XWN9_9BACT</name>
<dbReference type="KEGG" id="ttz:FHG85_11650"/>
<evidence type="ECO:0000313" key="3">
    <source>
        <dbReference type="Proteomes" id="UP000500961"/>
    </source>
</evidence>
<dbReference type="CDD" id="cd12797">
    <property type="entry name" value="M23_peptidase"/>
    <property type="match status" value="1"/>
</dbReference>
<dbReference type="InterPro" id="IPR016047">
    <property type="entry name" value="M23ase_b-sheet_dom"/>
</dbReference>
<dbReference type="Pfam" id="PF01551">
    <property type="entry name" value="Peptidase_M23"/>
    <property type="match status" value="1"/>
</dbReference>
<sequence>MDYPTTPALADRYTALVKTQWDLIHNPQSTTGIFDGMEEGASFFDGSWIILDEKHTRLFNHMFSNNNSTNHTYIDKVDKAKARNSEVKYVDLNYSEKEYKEWVNQWKVRTASSDEVVERIILKIKEASGGKKIDTLNLATKGIYVGKYKIDGVEYPVAIYSEKSTISNLKKVQVAEISDLEKEENRKHLRIEETYIKYLVLAFYEDNNPEPSLVIQVEKLGKVLIEITKTLWLKGLGIVKEDEQHREKPLPGDPLVNMEIQGTDPNNPNNRIGGTYGCVRYTNNKEKQNCDIWEENIKNFPHISGKNKVHDGIDLAADIGTPVFSIFKGIYHSGYSQTLGYYVIIASSKECHNLSFTNQEIFVCYGHLSSYKKDLEGKLIEAGAIIGYSGNSGNIASKISPWQYHLHITIYKGKISRFNRVNPINYFTTKFDNYGNKIF</sequence>